<organism evidence="1">
    <name type="scientific">Kitasatospora camelliae</name>
    <dbReference type="NCBI Taxonomy" id="3156397"/>
    <lineage>
        <taxon>Bacteria</taxon>
        <taxon>Bacillati</taxon>
        <taxon>Actinomycetota</taxon>
        <taxon>Actinomycetes</taxon>
        <taxon>Kitasatosporales</taxon>
        <taxon>Streptomycetaceae</taxon>
        <taxon>Kitasatospora</taxon>
    </lineage>
</organism>
<proteinExistence type="predicted"/>
<dbReference type="AlphaFoldDB" id="A0AAU8JRL8"/>
<gene>
    <name evidence="1" type="ORF">ABWK59_06335</name>
</gene>
<dbReference type="EMBL" id="CP159872">
    <property type="protein sequence ID" value="XCM78570.1"/>
    <property type="molecule type" value="Genomic_DNA"/>
</dbReference>
<reference evidence="1" key="1">
    <citation type="submission" date="2024-06" db="EMBL/GenBank/DDBJ databases">
        <title>The genome sequences of Kitasatospora sp. strain HUAS MG31.</title>
        <authorList>
            <person name="Mo P."/>
        </authorList>
    </citation>
    <scope>NUCLEOTIDE SEQUENCE</scope>
    <source>
        <strain evidence="1">HUAS MG31</strain>
    </source>
</reference>
<protein>
    <submittedName>
        <fullName evidence="1">Uncharacterized protein</fullName>
    </submittedName>
</protein>
<evidence type="ECO:0000313" key="1">
    <source>
        <dbReference type="EMBL" id="XCM78570.1"/>
    </source>
</evidence>
<dbReference type="RefSeq" id="WP_354638564.1">
    <property type="nucleotide sequence ID" value="NZ_CP159872.1"/>
</dbReference>
<dbReference type="KEGG" id="kcm:ABWK59_06335"/>
<accession>A0AAU8JRL8</accession>
<sequence length="58" mass="6082">MLALPIDVGWLRSDLVGRLFEELGPAPGMKAIMLGGRLAPGHPVAETQEAASAPPGRY</sequence>
<name>A0AAU8JRL8_9ACTN</name>